<evidence type="ECO:0000313" key="1">
    <source>
        <dbReference type="EMBL" id="OJT01598.1"/>
    </source>
</evidence>
<accession>A0A1M2V1Z2</accession>
<protein>
    <recommendedName>
        <fullName evidence="3">F-box domain-containing protein</fullName>
    </recommendedName>
</protein>
<reference evidence="1 2" key="1">
    <citation type="submission" date="2016-10" db="EMBL/GenBank/DDBJ databases">
        <title>Genome sequence of the basidiomycete white-rot fungus Trametes pubescens.</title>
        <authorList>
            <person name="Makela M.R."/>
            <person name="Granchi Z."/>
            <person name="Peng M."/>
            <person name="De Vries R.P."/>
            <person name="Grigoriev I."/>
            <person name="Riley R."/>
            <person name="Hilden K."/>
        </authorList>
    </citation>
    <scope>NUCLEOTIDE SEQUENCE [LARGE SCALE GENOMIC DNA]</scope>
    <source>
        <strain evidence="1 2">FBCC735</strain>
    </source>
</reference>
<comment type="caution">
    <text evidence="1">The sequence shown here is derived from an EMBL/GenBank/DDBJ whole genome shotgun (WGS) entry which is preliminary data.</text>
</comment>
<dbReference type="STRING" id="154538.A0A1M2V1Z2"/>
<proteinExistence type="predicted"/>
<organism evidence="1 2">
    <name type="scientific">Trametes pubescens</name>
    <name type="common">White-rot fungus</name>
    <dbReference type="NCBI Taxonomy" id="154538"/>
    <lineage>
        <taxon>Eukaryota</taxon>
        <taxon>Fungi</taxon>
        <taxon>Dikarya</taxon>
        <taxon>Basidiomycota</taxon>
        <taxon>Agaricomycotina</taxon>
        <taxon>Agaricomycetes</taxon>
        <taxon>Polyporales</taxon>
        <taxon>Polyporaceae</taxon>
        <taxon>Trametes</taxon>
    </lineage>
</organism>
<dbReference type="OrthoDB" id="2801457at2759"/>
<dbReference type="EMBL" id="MNAD01001730">
    <property type="protein sequence ID" value="OJT01598.1"/>
    <property type="molecule type" value="Genomic_DNA"/>
</dbReference>
<evidence type="ECO:0000313" key="2">
    <source>
        <dbReference type="Proteomes" id="UP000184267"/>
    </source>
</evidence>
<name>A0A1M2V1Z2_TRAPU</name>
<dbReference type="OMA" id="WLVERCC"/>
<sequence length="419" mass="46081">MMMTAFLERSQNIPLSILLTKAAAPIQVDRNSTSTPNPVYGLLALASELADVSTRIIELGVVLPQNLAQIVFEALNDTPLPRLNKLWLDAGLEGNKSRYFNQLLNVNPMTVRTLHARQLAITWIPFEGLVRLELSSGPSPALPALLHTLKHSPQLEFLQLRIPALRESDTVPEGQPPIELAHLKELLLSVEESDPGAFGLLPYIAFPPTTEIDFHFTGQPPPCLYEKCESLRQIAVSVKDVCMFVDPFRGVTIESDDPVVTIDCGTVFVYLHFHAGLLAVPLPALAHLSLSIPRWADELDISQQQFASLFSAVPSITHLTLAVHARYVEHAVAALRTQEIVMEDGAESMRCPALRQLALAWCGEEPPSVDDFWLVERCCAARAAAGVRIEVLETTVAVPELVMNSLRRSVGSVVVLDDY</sequence>
<keyword evidence="2" id="KW-1185">Reference proteome</keyword>
<dbReference type="AlphaFoldDB" id="A0A1M2V1Z2"/>
<gene>
    <name evidence="1" type="ORF">TRAPUB_7940</name>
</gene>
<evidence type="ECO:0008006" key="3">
    <source>
        <dbReference type="Google" id="ProtNLM"/>
    </source>
</evidence>
<dbReference type="Proteomes" id="UP000184267">
    <property type="component" value="Unassembled WGS sequence"/>
</dbReference>